<reference evidence="2 3" key="1">
    <citation type="submission" date="2020-08" db="EMBL/GenBank/DDBJ databases">
        <authorList>
            <person name="Liu C."/>
            <person name="Sun Q."/>
        </authorList>
    </citation>
    <scope>NUCLEOTIDE SEQUENCE [LARGE SCALE GENOMIC DNA]</scope>
    <source>
        <strain evidence="2 3">NSJ-59</strain>
    </source>
</reference>
<accession>A0ABR6VKK1</accession>
<dbReference type="Pfam" id="PF02129">
    <property type="entry name" value="Peptidase_S15"/>
    <property type="match status" value="1"/>
</dbReference>
<dbReference type="Proteomes" id="UP000606870">
    <property type="component" value="Unassembled WGS sequence"/>
</dbReference>
<dbReference type="Gene3D" id="1.10.10.800">
    <property type="match status" value="1"/>
</dbReference>
<dbReference type="InterPro" id="IPR029058">
    <property type="entry name" value="AB_hydrolase_fold"/>
</dbReference>
<dbReference type="PANTHER" id="PTHR47751">
    <property type="entry name" value="SUPERFAMILY HYDROLASE, PUTATIVE (AFU_ORTHOLOGUE AFUA_2G16580)-RELATED"/>
    <property type="match status" value="1"/>
</dbReference>
<dbReference type="InterPro" id="IPR051411">
    <property type="entry name" value="Polyketide_trans_af380"/>
</dbReference>
<sequence length="359" mass="39565">MAHAATPVTELAQASQMKRSTITPLTNDSRVFKLDKDIETAKVTFDNRYGYTVAGHLYLPKNFDAHKQYPAVVISGPFGAVKEQVSGLYAQELAKQGFVTVAFDPSMTGESSGTRRNMGSPDIFTEDFSAAVDFVSNLKFVNPGEIGALGICGLSGMALTAAANDTRIKAVATSAMYDMSESISDHYKGAYYTPEQRQIVKHHLAKLRDAEAKSGEAIRGAHELGVNADGTVQTFDVMFPDQLPKDADPVTTEFYNYYVGRAYHPRAINSNTSAWDSTTPYGFFNFNLMENIDEISPRPVLLITGEKAHSKYFADEVYEKLKAPKEEIVVPGATHTDLYDQMDKIPFAKLAAFYKENLK</sequence>
<keyword evidence="2" id="KW-0378">Hydrolase</keyword>
<keyword evidence="3" id="KW-1185">Reference proteome</keyword>
<feature type="domain" description="Xaa-Pro dipeptidyl-peptidase-like" evidence="1">
    <location>
        <begin position="54"/>
        <end position="223"/>
    </location>
</feature>
<dbReference type="GO" id="GO:0016787">
    <property type="term" value="F:hydrolase activity"/>
    <property type="evidence" value="ECO:0007669"/>
    <property type="project" value="UniProtKB-KW"/>
</dbReference>
<dbReference type="EMBL" id="JACOGK010000043">
    <property type="protein sequence ID" value="MBC3537822.1"/>
    <property type="molecule type" value="Genomic_DNA"/>
</dbReference>
<organism evidence="2 3">
    <name type="scientific">Megasphaera hominis</name>
    <dbReference type="NCBI Taxonomy" id="159836"/>
    <lineage>
        <taxon>Bacteria</taxon>
        <taxon>Bacillati</taxon>
        <taxon>Bacillota</taxon>
        <taxon>Negativicutes</taxon>
        <taxon>Veillonellales</taxon>
        <taxon>Veillonellaceae</taxon>
        <taxon>Megasphaera</taxon>
    </lineage>
</organism>
<dbReference type="SUPFAM" id="SSF53474">
    <property type="entry name" value="alpha/beta-Hydrolases"/>
    <property type="match status" value="1"/>
</dbReference>
<dbReference type="PANTHER" id="PTHR47751:SF1">
    <property type="entry name" value="SUPERFAMILY HYDROLASE, PUTATIVE (AFU_ORTHOLOGUE AFUA_2G16580)-RELATED"/>
    <property type="match status" value="1"/>
</dbReference>
<gene>
    <name evidence="2" type="ORF">H8J70_11285</name>
</gene>
<evidence type="ECO:0000259" key="1">
    <source>
        <dbReference type="Pfam" id="PF02129"/>
    </source>
</evidence>
<proteinExistence type="predicted"/>
<evidence type="ECO:0000313" key="2">
    <source>
        <dbReference type="EMBL" id="MBC3537822.1"/>
    </source>
</evidence>
<name>A0ABR6VKK1_9FIRM</name>
<dbReference type="Gene3D" id="3.40.50.1820">
    <property type="entry name" value="alpha/beta hydrolase"/>
    <property type="match status" value="1"/>
</dbReference>
<protein>
    <submittedName>
        <fullName evidence="2">Alpha/beta hydrolase</fullName>
    </submittedName>
</protein>
<comment type="caution">
    <text evidence="2">The sequence shown here is derived from an EMBL/GenBank/DDBJ whole genome shotgun (WGS) entry which is preliminary data.</text>
</comment>
<dbReference type="InterPro" id="IPR000383">
    <property type="entry name" value="Xaa-Pro-like_dom"/>
</dbReference>
<evidence type="ECO:0000313" key="3">
    <source>
        <dbReference type="Proteomes" id="UP000606870"/>
    </source>
</evidence>